<organism evidence="4 5">
    <name type="scientific">Candidatus Nomurabacteria bacterium GW2011_GWB1_40_7</name>
    <dbReference type="NCBI Taxonomy" id="1618744"/>
    <lineage>
        <taxon>Bacteria</taxon>
        <taxon>Candidatus Nomuraibacteriota</taxon>
    </lineage>
</organism>
<keyword evidence="1" id="KW-0175">Coiled coil</keyword>
<evidence type="ECO:0000256" key="1">
    <source>
        <dbReference type="SAM" id="Coils"/>
    </source>
</evidence>
<evidence type="ECO:0000256" key="3">
    <source>
        <dbReference type="SAM" id="Phobius"/>
    </source>
</evidence>
<feature type="transmembrane region" description="Helical" evidence="3">
    <location>
        <begin position="207"/>
        <end position="227"/>
    </location>
</feature>
<feature type="transmembrane region" description="Helical" evidence="3">
    <location>
        <begin position="132"/>
        <end position="157"/>
    </location>
</feature>
<reference evidence="4 5" key="1">
    <citation type="journal article" date="2015" name="Nature">
        <title>rRNA introns, odd ribosomes, and small enigmatic genomes across a large radiation of phyla.</title>
        <authorList>
            <person name="Brown C.T."/>
            <person name="Hug L.A."/>
            <person name="Thomas B.C."/>
            <person name="Sharon I."/>
            <person name="Castelle C.J."/>
            <person name="Singh A."/>
            <person name="Wilkins M.J."/>
            <person name="Williams K.H."/>
            <person name="Banfield J.F."/>
        </authorList>
    </citation>
    <scope>NUCLEOTIDE SEQUENCE [LARGE SCALE GENOMIC DNA]</scope>
</reference>
<feature type="transmembrane region" description="Helical" evidence="3">
    <location>
        <begin position="18"/>
        <end position="38"/>
    </location>
</feature>
<gene>
    <name evidence="4" type="ORF">UU13_C0016G0007</name>
</gene>
<dbReference type="AlphaFoldDB" id="A0A0G0SZ20"/>
<evidence type="ECO:0000256" key="2">
    <source>
        <dbReference type="SAM" id="MobiDB-lite"/>
    </source>
</evidence>
<name>A0A0G0SZ20_9BACT</name>
<evidence type="ECO:0000313" key="4">
    <source>
        <dbReference type="EMBL" id="KKR70019.1"/>
    </source>
</evidence>
<feature type="transmembrane region" description="Helical" evidence="3">
    <location>
        <begin position="177"/>
        <end position="195"/>
    </location>
</feature>
<keyword evidence="3" id="KW-0812">Transmembrane</keyword>
<dbReference type="EMBL" id="LBZL01000016">
    <property type="protein sequence ID" value="KKR70019.1"/>
    <property type="molecule type" value="Genomic_DNA"/>
</dbReference>
<feature type="transmembrane region" description="Helical" evidence="3">
    <location>
        <begin position="454"/>
        <end position="473"/>
    </location>
</feature>
<protein>
    <submittedName>
        <fullName evidence="4">Uncharacterized protein</fullName>
    </submittedName>
</protein>
<feature type="transmembrane region" description="Helical" evidence="3">
    <location>
        <begin position="347"/>
        <end position="372"/>
    </location>
</feature>
<feature type="transmembrane region" description="Helical" evidence="3">
    <location>
        <begin position="307"/>
        <end position="335"/>
    </location>
</feature>
<feature type="transmembrane region" description="Helical" evidence="3">
    <location>
        <begin position="409"/>
        <end position="434"/>
    </location>
</feature>
<feature type="coiled-coil region" evidence="1">
    <location>
        <begin position="689"/>
        <end position="723"/>
    </location>
</feature>
<sequence length="842" mass="92199">MTNYELTTKKINKLNSKFVIRNCLFVIVFTFIILAGLFGSAKMIRAEDPPTGSCTLAGASEPIASSLTEIACHQLHDKPGAPAKWQQTTANPSQYSSGTEKPKTDLEKALEEYGCMSGGFSLKGCVLGVVHIFFYSIPAFLLWIVAYVFNDLIFVSLNGDLLKTPFLSEAWTVVRDLSNLFFILVLLYIAIKIILDLGAAEAQKMIARVIIVALLINFSMFFTKVIIDSSNILALVFYNKLEVKNKNNEPIAYSPLWKTSSASSEKNIAGGLVSAFDPTTTLTEQFFKDLTDTYVFADDKNNFAQGLIAGGATALSLPVAGPAAPLVGAGIWYVLEGDEKVPVPLLVGILIVSGSFMYSVASVLFMAAFAFLIRIINLWVLLIFSPFAFMSFAVPFLENKPYIGWSDWLSRLLTASFFAPIFMFFLYFIFMLIQSNLFQGLLVQPVSGPDSAKVIKIILMMILPLLLVTILLYKAQKFALKSSGKAGEWMEKIAIGAAKTAGTAVLAVATEGASLAATSAIGGAASKTLGNKELQERAAHGDISAMRKIQRAERLATTKIDFKSPLKTMKGLTGLGMPSAEGGYKGMVGREAEKYKKESELYKTTKSQAQIDAEAKDAGVKQRKYDTGQEASGLSKEEYAKKNGPRPVVYHTAEQIDNARMKAFQESLGKRWDWGFGKEAGKAKFGKELEKQLSKMEAVGKTIEKLEELLNKQMAVFENAKLEKLTKFNAKTDKTEIDDEAVEKALGEMVFAAEKISSELKTIHEAAQKNPGGKPDETQQTRINELMGERVKVFVATNKLNAVKTVEEKIANTETQLDRQRGSKEEIKGKSLPASPPPAPHP</sequence>
<feature type="compositionally biased region" description="Basic and acidic residues" evidence="2">
    <location>
        <begin position="813"/>
        <end position="829"/>
    </location>
</feature>
<feature type="transmembrane region" description="Helical" evidence="3">
    <location>
        <begin position="378"/>
        <end position="397"/>
    </location>
</feature>
<comment type="caution">
    <text evidence="4">The sequence shown here is derived from an EMBL/GenBank/DDBJ whole genome shotgun (WGS) entry which is preliminary data.</text>
</comment>
<proteinExistence type="predicted"/>
<keyword evidence="3" id="KW-0472">Membrane</keyword>
<feature type="region of interest" description="Disordered" evidence="2">
    <location>
        <begin position="813"/>
        <end position="842"/>
    </location>
</feature>
<evidence type="ECO:0000313" key="5">
    <source>
        <dbReference type="Proteomes" id="UP000034452"/>
    </source>
</evidence>
<keyword evidence="3" id="KW-1133">Transmembrane helix</keyword>
<accession>A0A0G0SZ20</accession>
<dbReference type="Proteomes" id="UP000034452">
    <property type="component" value="Unassembled WGS sequence"/>
</dbReference>